<dbReference type="FunFam" id="1.25.40.10:FF:000348">
    <property type="entry name" value="Pentatricopeptide repeat-containing protein chloroplastic"/>
    <property type="match status" value="1"/>
</dbReference>
<dbReference type="Pfam" id="PF01535">
    <property type="entry name" value="PPR"/>
    <property type="match status" value="2"/>
</dbReference>
<dbReference type="Gene3D" id="1.25.40.10">
    <property type="entry name" value="Tetratricopeptide repeat domain"/>
    <property type="match status" value="4"/>
</dbReference>
<dbReference type="InterPro" id="IPR002885">
    <property type="entry name" value="PPR_rpt"/>
</dbReference>
<feature type="repeat" description="PPR" evidence="2">
    <location>
        <begin position="299"/>
        <end position="329"/>
    </location>
</feature>
<evidence type="ECO:0000256" key="1">
    <source>
        <dbReference type="ARBA" id="ARBA00022737"/>
    </source>
</evidence>
<dbReference type="PROSITE" id="PS51375">
    <property type="entry name" value="PPR"/>
    <property type="match status" value="7"/>
</dbReference>
<dbReference type="Pfam" id="PF20430">
    <property type="entry name" value="Eplus_motif"/>
    <property type="match status" value="1"/>
</dbReference>
<feature type="repeat" description="PPR" evidence="2">
    <location>
        <begin position="197"/>
        <end position="231"/>
    </location>
</feature>
<accession>A0A328D8T4</accession>
<dbReference type="Proteomes" id="UP000249390">
    <property type="component" value="Unassembled WGS sequence"/>
</dbReference>
<dbReference type="GO" id="GO:0003723">
    <property type="term" value="F:RNA binding"/>
    <property type="evidence" value="ECO:0007669"/>
    <property type="project" value="InterPro"/>
</dbReference>
<dbReference type="NCBIfam" id="TIGR00756">
    <property type="entry name" value="PPR"/>
    <property type="match status" value="6"/>
</dbReference>
<dbReference type="InterPro" id="IPR011990">
    <property type="entry name" value="TPR-like_helical_dom_sf"/>
</dbReference>
<comment type="caution">
    <text evidence="3">The sequence shown here is derived from an EMBL/GenBank/DDBJ whole genome shotgun (WGS) entry which is preliminary data.</text>
</comment>
<dbReference type="Pfam" id="PF13041">
    <property type="entry name" value="PPR_2"/>
    <property type="match status" value="4"/>
</dbReference>
<dbReference type="SUPFAM" id="SSF48452">
    <property type="entry name" value="TPR-like"/>
    <property type="match status" value="1"/>
</dbReference>
<dbReference type="PANTHER" id="PTHR47926">
    <property type="entry name" value="PENTATRICOPEPTIDE REPEAT-CONTAINING PROTEIN"/>
    <property type="match status" value="1"/>
</dbReference>
<protein>
    <submittedName>
        <fullName evidence="3">Uncharacterized protein</fullName>
    </submittedName>
</protein>
<dbReference type="Pfam" id="PF20431">
    <property type="entry name" value="E_motif"/>
    <property type="match status" value="1"/>
</dbReference>
<dbReference type="InterPro" id="IPR046849">
    <property type="entry name" value="E2_motif"/>
</dbReference>
<feature type="repeat" description="PPR" evidence="2">
    <location>
        <begin position="96"/>
        <end position="130"/>
    </location>
</feature>
<dbReference type="PANTHER" id="PTHR47926:SF387">
    <property type="entry name" value="PENTATRICOPEPTIDE REPEAT-CONTAINING PROTEIN"/>
    <property type="match status" value="1"/>
</dbReference>
<sequence length="653" mass="73633">MSPKHPALLRFCMPFSSKAKWNSNQELSSKISHPTLLLIESCNSMSQLKQIQANMTRTGLIFHTFPVSRLLSFCALDDCGDVHYARLLFSQISEPNVYIWNTIIRGYVKAELREMGLSIFSGMIRENIEMDERSYVFALKGCRFLGGFCVGESVHCRIRKLGFCEYLVVKNCLIHFYGESGRMLCAKKVFDESSVRDVVSWTSLMDGYVKKSMAGEALALFRTMCCSGVEPTEVTMIAVFSACAQKGDLKLGKYFHAFMEKRGMKCHGLNLLNVILDMYVKCGCLPMAKELFGKMEEKDVFSWTTMINGHARYGEVDLARRYFTDMPRRSVVSWNAMIACYSQNNRPGEALELFHEMEREGVVPMESTLVCVLSASAQSGSLNIGKRVHDYYVKQRRIQCSVILVNALIDMYAKCGNIDAAEELFTAMTQRDLVSWNSLIVGCASHGLAERALSLFDQMMTLEFVPDEITYVGVLSACAHGGLVNEGWGHFRNMRKFGLMPVKEHYACLVDLLSRVGRLGDAYEVIRTMPMEADAAVWGSLLNGCRMHGSVELGRLSGLKLLALDPEDSGIYMLLASLFANERKWVDVSEFRSMMRSKGVKKNPGCSSIEVEGRFHEFVASDRSHPQSKVIRKVLDEIFFVSKLEDQHHTLQM</sequence>
<feature type="repeat" description="PPR" evidence="2">
    <location>
        <begin position="401"/>
        <end position="431"/>
    </location>
</feature>
<dbReference type="InterPro" id="IPR046960">
    <property type="entry name" value="PPR_At4g14850-like_plant"/>
</dbReference>
<reference evidence="3 4" key="1">
    <citation type="submission" date="2018-06" db="EMBL/GenBank/DDBJ databases">
        <title>The Genome of Cuscuta australis (Dodder) Provides Insight into the Evolution of Plant Parasitism.</title>
        <authorList>
            <person name="Liu H."/>
        </authorList>
    </citation>
    <scope>NUCLEOTIDE SEQUENCE [LARGE SCALE GENOMIC DNA]</scope>
    <source>
        <strain evidence="4">cv. Yunnan</strain>
        <tissue evidence="3">Vines</tissue>
    </source>
</reference>
<keyword evidence="4" id="KW-1185">Reference proteome</keyword>
<name>A0A328D8T4_9ASTE</name>
<feature type="repeat" description="PPR" evidence="2">
    <location>
        <begin position="467"/>
        <end position="501"/>
    </location>
</feature>
<evidence type="ECO:0000313" key="4">
    <source>
        <dbReference type="Proteomes" id="UP000249390"/>
    </source>
</evidence>
<dbReference type="GO" id="GO:0009451">
    <property type="term" value="P:RNA modification"/>
    <property type="evidence" value="ECO:0007669"/>
    <property type="project" value="InterPro"/>
</dbReference>
<organism evidence="3 4">
    <name type="scientific">Cuscuta australis</name>
    <dbReference type="NCBI Taxonomy" id="267555"/>
    <lineage>
        <taxon>Eukaryota</taxon>
        <taxon>Viridiplantae</taxon>
        <taxon>Streptophyta</taxon>
        <taxon>Embryophyta</taxon>
        <taxon>Tracheophyta</taxon>
        <taxon>Spermatophyta</taxon>
        <taxon>Magnoliopsida</taxon>
        <taxon>eudicotyledons</taxon>
        <taxon>Gunneridae</taxon>
        <taxon>Pentapetalae</taxon>
        <taxon>asterids</taxon>
        <taxon>lamiids</taxon>
        <taxon>Solanales</taxon>
        <taxon>Convolvulaceae</taxon>
        <taxon>Cuscuteae</taxon>
        <taxon>Cuscuta</taxon>
        <taxon>Cuscuta subgen. Grammica</taxon>
        <taxon>Cuscuta sect. Cleistogrammica</taxon>
    </lineage>
</organism>
<dbReference type="AlphaFoldDB" id="A0A328D8T4"/>
<dbReference type="EMBL" id="NQVE01000186">
    <property type="protein sequence ID" value="RAL41580.1"/>
    <property type="molecule type" value="Genomic_DNA"/>
</dbReference>
<keyword evidence="1" id="KW-0677">Repeat</keyword>
<gene>
    <name evidence="3" type="ORF">DM860_013114</name>
</gene>
<dbReference type="FunFam" id="1.25.40.10:FF:000396">
    <property type="entry name" value="Pentatricopeptide repeat-containing protein At2g36730"/>
    <property type="match status" value="1"/>
</dbReference>
<feature type="repeat" description="PPR" evidence="2">
    <location>
        <begin position="330"/>
        <end position="364"/>
    </location>
</feature>
<feature type="repeat" description="PPR" evidence="2">
    <location>
        <begin position="432"/>
        <end position="466"/>
    </location>
</feature>
<evidence type="ECO:0000256" key="2">
    <source>
        <dbReference type="PROSITE-ProRule" id="PRU00708"/>
    </source>
</evidence>
<dbReference type="FunFam" id="1.25.40.10:FF:000184">
    <property type="entry name" value="Pentatricopeptide repeat-containing protein, chloroplastic"/>
    <property type="match status" value="1"/>
</dbReference>
<evidence type="ECO:0000313" key="3">
    <source>
        <dbReference type="EMBL" id="RAL41580.1"/>
    </source>
</evidence>
<proteinExistence type="predicted"/>
<dbReference type="InterPro" id="IPR046848">
    <property type="entry name" value="E_motif"/>
</dbReference>